<dbReference type="KEGG" id="blau:DQQ01_07120"/>
<evidence type="ECO:0008006" key="3">
    <source>
        <dbReference type="Google" id="ProtNLM"/>
    </source>
</evidence>
<sequence length="120" mass="14026">MLNDGSGFKKVYLATGFTDLRRGIDGLTRIIRFQFQLDPYDKNTLFLFCGKRTDRIKGLIWEGDGFLLLYKRIENGNFRWPRTQEEALEISADQYQMLMQGLEIVARHPIEEISCPEFSL</sequence>
<dbReference type="RefSeq" id="WP_111919458.1">
    <property type="nucleotide sequence ID" value="NZ_CP030280.1"/>
</dbReference>
<accession>A0A2Z4UA95</accession>
<proteinExistence type="predicted"/>
<dbReference type="InterPro" id="IPR008878">
    <property type="entry name" value="Transposase_IS66_Orf2"/>
</dbReference>
<gene>
    <name evidence="1" type="ORF">DQQ01_07120</name>
</gene>
<dbReference type="AlphaFoldDB" id="A0A2Z4UA95"/>
<name>A0A2Z4UA95_9FIRM</name>
<keyword evidence="2" id="KW-1185">Reference proteome</keyword>
<dbReference type="Pfam" id="PF05717">
    <property type="entry name" value="TnpB_IS66"/>
    <property type="match status" value="1"/>
</dbReference>
<dbReference type="PANTHER" id="PTHR36455:SF1">
    <property type="entry name" value="BLR8292 PROTEIN"/>
    <property type="match status" value="1"/>
</dbReference>
<dbReference type="OrthoDB" id="4956084at2"/>
<dbReference type="NCBIfam" id="NF033819">
    <property type="entry name" value="IS66_TnpB"/>
    <property type="match status" value="1"/>
</dbReference>
<reference evidence="2" key="1">
    <citation type="submission" date="2018-06" db="EMBL/GenBank/DDBJ databases">
        <title>Description of Blautia argi sp. nov., a new anaerobic isolated from dog feces.</title>
        <authorList>
            <person name="Chang Y.-H."/>
            <person name="Paek J."/>
            <person name="Shin Y."/>
        </authorList>
    </citation>
    <scope>NUCLEOTIDE SEQUENCE [LARGE SCALE GENOMIC DNA]</scope>
    <source>
        <strain evidence="2">KCTC 15426</strain>
    </source>
</reference>
<evidence type="ECO:0000313" key="2">
    <source>
        <dbReference type="Proteomes" id="UP000250003"/>
    </source>
</evidence>
<dbReference type="EMBL" id="CP030280">
    <property type="protein sequence ID" value="AWY97946.1"/>
    <property type="molecule type" value="Genomic_DNA"/>
</dbReference>
<dbReference type="Proteomes" id="UP000250003">
    <property type="component" value="Chromosome"/>
</dbReference>
<evidence type="ECO:0000313" key="1">
    <source>
        <dbReference type="EMBL" id="AWY97946.1"/>
    </source>
</evidence>
<organism evidence="1 2">
    <name type="scientific">Blautia argi</name>
    <dbReference type="NCBI Taxonomy" id="1912897"/>
    <lineage>
        <taxon>Bacteria</taxon>
        <taxon>Bacillati</taxon>
        <taxon>Bacillota</taxon>
        <taxon>Clostridia</taxon>
        <taxon>Lachnospirales</taxon>
        <taxon>Lachnospiraceae</taxon>
        <taxon>Blautia</taxon>
    </lineage>
</organism>
<dbReference type="PANTHER" id="PTHR36455">
    <property type="match status" value="1"/>
</dbReference>
<protein>
    <recommendedName>
        <fullName evidence="3">Transposase</fullName>
    </recommendedName>
</protein>